<evidence type="ECO:0000313" key="3">
    <source>
        <dbReference type="Proteomes" id="UP000006038"/>
    </source>
</evidence>
<dbReference type="EnsemblPlants" id="OB06G21370.1">
    <property type="protein sequence ID" value="OB06G21370.1"/>
    <property type="gene ID" value="OB06G21370"/>
</dbReference>
<reference evidence="2" key="1">
    <citation type="journal article" date="2013" name="Nat. Commun.">
        <title>Whole-genome sequencing of Oryza brachyantha reveals mechanisms underlying Oryza genome evolution.</title>
        <authorList>
            <person name="Chen J."/>
            <person name="Huang Q."/>
            <person name="Gao D."/>
            <person name="Wang J."/>
            <person name="Lang Y."/>
            <person name="Liu T."/>
            <person name="Li B."/>
            <person name="Bai Z."/>
            <person name="Luis Goicoechea J."/>
            <person name="Liang C."/>
            <person name="Chen C."/>
            <person name="Zhang W."/>
            <person name="Sun S."/>
            <person name="Liao Y."/>
            <person name="Zhang X."/>
            <person name="Yang L."/>
            <person name="Song C."/>
            <person name="Wang M."/>
            <person name="Shi J."/>
            <person name="Liu G."/>
            <person name="Liu J."/>
            <person name="Zhou H."/>
            <person name="Zhou W."/>
            <person name="Yu Q."/>
            <person name="An N."/>
            <person name="Chen Y."/>
            <person name="Cai Q."/>
            <person name="Wang B."/>
            <person name="Liu B."/>
            <person name="Min J."/>
            <person name="Huang Y."/>
            <person name="Wu H."/>
            <person name="Li Z."/>
            <person name="Zhang Y."/>
            <person name="Yin Y."/>
            <person name="Song W."/>
            <person name="Jiang J."/>
            <person name="Jackson S.A."/>
            <person name="Wing R.A."/>
            <person name="Wang J."/>
            <person name="Chen M."/>
        </authorList>
    </citation>
    <scope>NUCLEOTIDE SEQUENCE [LARGE SCALE GENOMIC DNA]</scope>
    <source>
        <strain evidence="2">cv. IRGC 101232</strain>
    </source>
</reference>
<dbReference type="Gramene" id="OB06G21370.1">
    <property type="protein sequence ID" value="OB06G21370.1"/>
    <property type="gene ID" value="OB06G21370"/>
</dbReference>
<feature type="region of interest" description="Disordered" evidence="1">
    <location>
        <begin position="23"/>
        <end position="59"/>
    </location>
</feature>
<evidence type="ECO:0000256" key="1">
    <source>
        <dbReference type="SAM" id="MobiDB-lite"/>
    </source>
</evidence>
<name>J3MDP3_ORYBR</name>
<reference evidence="2" key="2">
    <citation type="submission" date="2013-04" db="UniProtKB">
        <authorList>
            <consortium name="EnsemblPlants"/>
        </authorList>
    </citation>
    <scope>IDENTIFICATION</scope>
</reference>
<sequence length="59" mass="6425">MWDPTNSISFLDPEIATSGAGVAASGRHHFDPHLKLSPHNACMSNPSSKIHSRKTKLNE</sequence>
<dbReference type="HOGENOM" id="CLU_2964585_0_0_1"/>
<evidence type="ECO:0000313" key="2">
    <source>
        <dbReference type="EnsemblPlants" id="OB06G21370.1"/>
    </source>
</evidence>
<dbReference type="Proteomes" id="UP000006038">
    <property type="component" value="Chromosome 6"/>
</dbReference>
<organism evidence="2">
    <name type="scientific">Oryza brachyantha</name>
    <name type="common">malo sina</name>
    <dbReference type="NCBI Taxonomy" id="4533"/>
    <lineage>
        <taxon>Eukaryota</taxon>
        <taxon>Viridiplantae</taxon>
        <taxon>Streptophyta</taxon>
        <taxon>Embryophyta</taxon>
        <taxon>Tracheophyta</taxon>
        <taxon>Spermatophyta</taxon>
        <taxon>Magnoliopsida</taxon>
        <taxon>Liliopsida</taxon>
        <taxon>Poales</taxon>
        <taxon>Poaceae</taxon>
        <taxon>BOP clade</taxon>
        <taxon>Oryzoideae</taxon>
        <taxon>Oryzeae</taxon>
        <taxon>Oryzinae</taxon>
        <taxon>Oryza</taxon>
    </lineage>
</organism>
<proteinExistence type="predicted"/>
<accession>J3MDP3</accession>
<feature type="compositionally biased region" description="Basic residues" evidence="1">
    <location>
        <begin position="50"/>
        <end position="59"/>
    </location>
</feature>
<keyword evidence="3" id="KW-1185">Reference proteome</keyword>
<dbReference type="AlphaFoldDB" id="J3MDP3"/>
<protein>
    <submittedName>
        <fullName evidence="2">Uncharacterized protein</fullName>
    </submittedName>
</protein>